<dbReference type="OrthoDB" id="5072679at2759"/>
<sequence length="254" mass="27788">MELCITAEMPFEKPTSRPKPFSPVREATTPSPATPPPHRLHPLASSPSPASSPTCSHREHKQPPSFLEFDLLIYDPAGTSDSMLTHPWDLPPTPLRISLNTTKAQLASLLRAHLPVASPYPLGLATSGSDLQSLRSSVTNSPSSSSGANRVPKLVAITLYWTFRGDILPLGPDDRDWHYRNPITKTDLLCRSEAEWFLLREMMTASSGALKCYLAIQGDMGAAAPSTPTPTRKHNYGRWFSYVRKSRGAAADGE</sequence>
<proteinExistence type="predicted"/>
<reference evidence="2 3" key="1">
    <citation type="journal article" date="2021" name="Nat. Commun.">
        <title>Genetic determinants of endophytism in the Arabidopsis root mycobiome.</title>
        <authorList>
            <person name="Mesny F."/>
            <person name="Miyauchi S."/>
            <person name="Thiergart T."/>
            <person name="Pickel B."/>
            <person name="Atanasova L."/>
            <person name="Karlsson M."/>
            <person name="Huettel B."/>
            <person name="Barry K.W."/>
            <person name="Haridas S."/>
            <person name="Chen C."/>
            <person name="Bauer D."/>
            <person name="Andreopoulos W."/>
            <person name="Pangilinan J."/>
            <person name="LaButti K."/>
            <person name="Riley R."/>
            <person name="Lipzen A."/>
            <person name="Clum A."/>
            <person name="Drula E."/>
            <person name="Henrissat B."/>
            <person name="Kohler A."/>
            <person name="Grigoriev I.V."/>
            <person name="Martin F.M."/>
            <person name="Hacquard S."/>
        </authorList>
    </citation>
    <scope>NUCLEOTIDE SEQUENCE [LARGE SCALE GENOMIC DNA]</scope>
    <source>
        <strain evidence="2 3">MPI-CAGE-CH-0241</strain>
    </source>
</reference>
<accession>A0A9P9AMH0</accession>
<dbReference type="Proteomes" id="UP000777438">
    <property type="component" value="Unassembled WGS sequence"/>
</dbReference>
<name>A0A9P9AMH0_9HYPO</name>
<dbReference type="EMBL" id="JAGPYM010000030">
    <property type="protein sequence ID" value="KAH6877290.1"/>
    <property type="molecule type" value="Genomic_DNA"/>
</dbReference>
<evidence type="ECO:0000256" key="1">
    <source>
        <dbReference type="SAM" id="MobiDB-lite"/>
    </source>
</evidence>
<evidence type="ECO:0000313" key="3">
    <source>
        <dbReference type="Proteomes" id="UP000777438"/>
    </source>
</evidence>
<keyword evidence="3" id="KW-1185">Reference proteome</keyword>
<protein>
    <submittedName>
        <fullName evidence="2">Uncharacterized protein</fullName>
    </submittedName>
</protein>
<dbReference type="AlphaFoldDB" id="A0A9P9AMH0"/>
<feature type="region of interest" description="Disordered" evidence="1">
    <location>
        <begin position="1"/>
        <end position="61"/>
    </location>
</feature>
<organism evidence="2 3">
    <name type="scientific">Thelonectria olida</name>
    <dbReference type="NCBI Taxonomy" id="1576542"/>
    <lineage>
        <taxon>Eukaryota</taxon>
        <taxon>Fungi</taxon>
        <taxon>Dikarya</taxon>
        <taxon>Ascomycota</taxon>
        <taxon>Pezizomycotina</taxon>
        <taxon>Sordariomycetes</taxon>
        <taxon>Hypocreomycetidae</taxon>
        <taxon>Hypocreales</taxon>
        <taxon>Nectriaceae</taxon>
        <taxon>Thelonectria</taxon>
    </lineage>
</organism>
<evidence type="ECO:0000313" key="2">
    <source>
        <dbReference type="EMBL" id="KAH6877290.1"/>
    </source>
</evidence>
<gene>
    <name evidence="2" type="ORF">B0T10DRAFT_464681</name>
</gene>
<comment type="caution">
    <text evidence="2">The sequence shown here is derived from an EMBL/GenBank/DDBJ whole genome shotgun (WGS) entry which is preliminary data.</text>
</comment>
<feature type="compositionally biased region" description="Low complexity" evidence="1">
    <location>
        <begin position="42"/>
        <end position="53"/>
    </location>
</feature>